<proteinExistence type="predicted"/>
<dbReference type="OrthoDB" id="1631120at2"/>
<dbReference type="RefSeq" id="WP_076647982.1">
    <property type="nucleotide sequence ID" value="NZ_FTPS01000001.1"/>
</dbReference>
<dbReference type="EMBL" id="FTPS01000001">
    <property type="protein sequence ID" value="SIT78175.1"/>
    <property type="molecule type" value="Genomic_DNA"/>
</dbReference>
<dbReference type="NCBIfam" id="NF033664">
    <property type="entry name" value="PACE_transport"/>
    <property type="match status" value="1"/>
</dbReference>
<organism evidence="3 4">
    <name type="scientific">Pontibaca methylaminivorans</name>
    <dbReference type="NCBI Taxonomy" id="515897"/>
    <lineage>
        <taxon>Bacteria</taxon>
        <taxon>Pseudomonadati</taxon>
        <taxon>Pseudomonadota</taxon>
        <taxon>Alphaproteobacteria</taxon>
        <taxon>Rhodobacterales</taxon>
        <taxon>Roseobacteraceae</taxon>
        <taxon>Pontibaca</taxon>
    </lineage>
</organism>
<dbReference type="Pfam" id="PF05232">
    <property type="entry name" value="BTP"/>
    <property type="match status" value="2"/>
</dbReference>
<keyword evidence="1" id="KW-1133">Transmembrane helix</keyword>
<feature type="domain" description="Chlorhexidine efflux transporter" evidence="2">
    <location>
        <begin position="72"/>
        <end position="134"/>
    </location>
</feature>
<feature type="transmembrane region" description="Helical" evidence="1">
    <location>
        <begin position="78"/>
        <end position="100"/>
    </location>
</feature>
<keyword evidence="1" id="KW-0472">Membrane</keyword>
<feature type="domain" description="Chlorhexidine efflux transporter" evidence="2">
    <location>
        <begin position="2"/>
        <end position="64"/>
    </location>
</feature>
<evidence type="ECO:0000256" key="1">
    <source>
        <dbReference type="SAM" id="Phobius"/>
    </source>
</evidence>
<keyword evidence="1" id="KW-0812">Transmembrane</keyword>
<dbReference type="AlphaFoldDB" id="A0A1R3WJV0"/>
<evidence type="ECO:0000313" key="3">
    <source>
        <dbReference type="EMBL" id="SIT78175.1"/>
    </source>
</evidence>
<evidence type="ECO:0000313" key="4">
    <source>
        <dbReference type="Proteomes" id="UP000192455"/>
    </source>
</evidence>
<dbReference type="InterPro" id="IPR058208">
    <property type="entry name" value="PACE"/>
</dbReference>
<name>A0A1R3WJV0_9RHOB</name>
<dbReference type="Proteomes" id="UP000192455">
    <property type="component" value="Unassembled WGS sequence"/>
</dbReference>
<keyword evidence="4" id="KW-1185">Reference proteome</keyword>
<feature type="transmembrane region" description="Helical" evidence="1">
    <location>
        <begin position="37"/>
        <end position="57"/>
    </location>
</feature>
<sequence length="149" mass="16827">MRTTRDRIRHAILFEVIGLFAFTLFGMVVFGHSVDEMGVLAIVGATMAMAWNYLYNLAFDHAKLRLTGTVAKTVRVRVLHAILFELSLMLVLLPFIMWYLGLGPIEAIVLDAGYAMFFVCYAFVFNWGYDIVFPIPGQRKRGQSGINAQ</sequence>
<protein>
    <submittedName>
        <fullName evidence="3">Uncharacterized membrane protein</fullName>
    </submittedName>
</protein>
<evidence type="ECO:0000259" key="2">
    <source>
        <dbReference type="Pfam" id="PF05232"/>
    </source>
</evidence>
<reference evidence="3 4" key="1">
    <citation type="submission" date="2017-01" db="EMBL/GenBank/DDBJ databases">
        <authorList>
            <person name="Mah S.A."/>
            <person name="Swanson W.J."/>
            <person name="Moy G.W."/>
            <person name="Vacquier V.D."/>
        </authorList>
    </citation>
    <scope>NUCLEOTIDE SEQUENCE [LARGE SCALE GENOMIC DNA]</scope>
    <source>
        <strain evidence="3 4">DSM 21219</strain>
    </source>
</reference>
<accession>A0A1R3WJV0</accession>
<gene>
    <name evidence="3" type="ORF">SAMN05421849_0910</name>
</gene>
<dbReference type="STRING" id="515897.SAMN05421849_0910"/>
<feature type="transmembrane region" description="Helical" evidence="1">
    <location>
        <begin position="12"/>
        <end position="31"/>
    </location>
</feature>
<feature type="transmembrane region" description="Helical" evidence="1">
    <location>
        <begin position="112"/>
        <end position="133"/>
    </location>
</feature>
<dbReference type="InterPro" id="IPR007896">
    <property type="entry name" value="BTP_bacteria"/>
</dbReference>